<dbReference type="AlphaFoldDB" id="A0A2Z3HA29"/>
<gene>
    <name evidence="2" type="ORF">C1280_35200</name>
</gene>
<keyword evidence="3" id="KW-1185">Reference proteome</keyword>
<evidence type="ECO:0000313" key="2">
    <source>
        <dbReference type="EMBL" id="AWM41731.1"/>
    </source>
</evidence>
<dbReference type="EMBL" id="CP025958">
    <property type="protein sequence ID" value="AWM41731.1"/>
    <property type="molecule type" value="Genomic_DNA"/>
</dbReference>
<reference evidence="2 3" key="1">
    <citation type="submission" date="2018-01" db="EMBL/GenBank/DDBJ databases">
        <title>G. obscuriglobus.</title>
        <authorList>
            <person name="Franke J."/>
            <person name="Blomberg W."/>
            <person name="Selmecki A."/>
        </authorList>
    </citation>
    <scope>NUCLEOTIDE SEQUENCE [LARGE SCALE GENOMIC DNA]</scope>
    <source>
        <strain evidence="2 3">DSM 5831</strain>
    </source>
</reference>
<protein>
    <submittedName>
        <fullName evidence="2">Uncharacterized protein</fullName>
    </submittedName>
</protein>
<dbReference type="KEGG" id="gog:C1280_35200"/>
<feature type="region of interest" description="Disordered" evidence="1">
    <location>
        <begin position="1"/>
        <end position="63"/>
    </location>
</feature>
<proteinExistence type="predicted"/>
<name>A0A2Z3HA29_9BACT</name>
<feature type="compositionally biased region" description="Low complexity" evidence="1">
    <location>
        <begin position="14"/>
        <end position="27"/>
    </location>
</feature>
<dbReference type="Proteomes" id="UP000245802">
    <property type="component" value="Chromosome"/>
</dbReference>
<evidence type="ECO:0000256" key="1">
    <source>
        <dbReference type="SAM" id="MobiDB-lite"/>
    </source>
</evidence>
<evidence type="ECO:0000313" key="3">
    <source>
        <dbReference type="Proteomes" id="UP000245802"/>
    </source>
</evidence>
<organism evidence="2 3">
    <name type="scientific">Gemmata obscuriglobus</name>
    <dbReference type="NCBI Taxonomy" id="114"/>
    <lineage>
        <taxon>Bacteria</taxon>
        <taxon>Pseudomonadati</taxon>
        <taxon>Planctomycetota</taxon>
        <taxon>Planctomycetia</taxon>
        <taxon>Gemmatales</taxon>
        <taxon>Gemmataceae</taxon>
        <taxon>Gemmata</taxon>
    </lineage>
</organism>
<sequence length="114" mass="12195">MAQEVYRRRPPGTPRTGHNAARAGTALARRRRAPGRAARPEGSAVPPRDGRGRRRRLARGAAADRCGARVRVRSRAGVVLDRVHAARLVVFGAAPGNAVGTIDGGEPGRLHDRR</sequence>
<accession>A0A2Z3HA29</accession>